<gene>
    <name evidence="2" type="ORF">CJ030_MR7G008092</name>
</gene>
<dbReference type="AlphaFoldDB" id="A0A6A1V2Q8"/>
<evidence type="ECO:0000256" key="1">
    <source>
        <dbReference type="SAM" id="Coils"/>
    </source>
</evidence>
<keyword evidence="1" id="KW-0175">Coiled coil</keyword>
<sequence length="243" mass="25258">MALTGDRCGLADFRNRLLDMRVELDKLISEIDRLLGQGRGWEVCGEVDLTHSGPEQLLMPIGPETQLGGEVGDTHPHSSAVGFAPASSEAGGDGLAVTPAPKSFLAALHLGSNGSGGLLEVLEPSDLVKSATDLADDLFGGVLEPPPALGRSLALDCLFGEGRALLDGSPRSSAPIVIVRDISLGLPMHHKEDAEREGVPSINRAEGGELVLVADAALEIDVVPLAVCCPDGGRKRNLKLEGL</sequence>
<accession>A0A6A1V2Q8</accession>
<organism evidence="2 3">
    <name type="scientific">Morella rubra</name>
    <name type="common">Chinese bayberry</name>
    <dbReference type="NCBI Taxonomy" id="262757"/>
    <lineage>
        <taxon>Eukaryota</taxon>
        <taxon>Viridiplantae</taxon>
        <taxon>Streptophyta</taxon>
        <taxon>Embryophyta</taxon>
        <taxon>Tracheophyta</taxon>
        <taxon>Spermatophyta</taxon>
        <taxon>Magnoliopsida</taxon>
        <taxon>eudicotyledons</taxon>
        <taxon>Gunneridae</taxon>
        <taxon>Pentapetalae</taxon>
        <taxon>rosids</taxon>
        <taxon>fabids</taxon>
        <taxon>Fagales</taxon>
        <taxon>Myricaceae</taxon>
        <taxon>Morella</taxon>
    </lineage>
</organism>
<proteinExistence type="predicted"/>
<dbReference type="EMBL" id="RXIC02000025">
    <property type="protein sequence ID" value="KAB1206992.1"/>
    <property type="molecule type" value="Genomic_DNA"/>
</dbReference>
<protein>
    <submittedName>
        <fullName evidence="2">Uncharacterized protein</fullName>
    </submittedName>
</protein>
<comment type="caution">
    <text evidence="2">The sequence shown here is derived from an EMBL/GenBank/DDBJ whole genome shotgun (WGS) entry which is preliminary data.</text>
</comment>
<dbReference type="Proteomes" id="UP000516437">
    <property type="component" value="Chromosome 7"/>
</dbReference>
<keyword evidence="3" id="KW-1185">Reference proteome</keyword>
<name>A0A6A1V2Q8_9ROSI</name>
<evidence type="ECO:0000313" key="3">
    <source>
        <dbReference type="Proteomes" id="UP000516437"/>
    </source>
</evidence>
<feature type="coiled-coil region" evidence="1">
    <location>
        <begin position="10"/>
        <end position="37"/>
    </location>
</feature>
<reference evidence="2 3" key="1">
    <citation type="journal article" date="2019" name="Plant Biotechnol. J.">
        <title>The red bayberry genome and genetic basis of sex determination.</title>
        <authorList>
            <person name="Jia H.M."/>
            <person name="Jia H.J."/>
            <person name="Cai Q.L."/>
            <person name="Wang Y."/>
            <person name="Zhao H.B."/>
            <person name="Yang W.F."/>
            <person name="Wang G.Y."/>
            <person name="Li Y.H."/>
            <person name="Zhan D.L."/>
            <person name="Shen Y.T."/>
            <person name="Niu Q.F."/>
            <person name="Chang L."/>
            <person name="Qiu J."/>
            <person name="Zhao L."/>
            <person name="Xie H.B."/>
            <person name="Fu W.Y."/>
            <person name="Jin J."/>
            <person name="Li X.W."/>
            <person name="Jiao Y."/>
            <person name="Zhou C.C."/>
            <person name="Tu T."/>
            <person name="Chai C.Y."/>
            <person name="Gao J.L."/>
            <person name="Fan L.J."/>
            <person name="van de Weg E."/>
            <person name="Wang J.Y."/>
            <person name="Gao Z.S."/>
        </authorList>
    </citation>
    <scope>NUCLEOTIDE SEQUENCE [LARGE SCALE GENOMIC DNA]</scope>
    <source>
        <tissue evidence="2">Leaves</tissue>
    </source>
</reference>
<evidence type="ECO:0000313" key="2">
    <source>
        <dbReference type="EMBL" id="KAB1206992.1"/>
    </source>
</evidence>